<dbReference type="EMBL" id="KQ980824">
    <property type="protein sequence ID" value="KYN12600.1"/>
    <property type="molecule type" value="Genomic_DNA"/>
</dbReference>
<keyword evidence="2" id="KW-1185">Reference proteome</keyword>
<organism evidence="1 2">
    <name type="scientific">Trachymyrmex cornetzi</name>
    <dbReference type="NCBI Taxonomy" id="471704"/>
    <lineage>
        <taxon>Eukaryota</taxon>
        <taxon>Metazoa</taxon>
        <taxon>Ecdysozoa</taxon>
        <taxon>Arthropoda</taxon>
        <taxon>Hexapoda</taxon>
        <taxon>Insecta</taxon>
        <taxon>Pterygota</taxon>
        <taxon>Neoptera</taxon>
        <taxon>Endopterygota</taxon>
        <taxon>Hymenoptera</taxon>
        <taxon>Apocrita</taxon>
        <taxon>Aculeata</taxon>
        <taxon>Formicoidea</taxon>
        <taxon>Formicidae</taxon>
        <taxon>Myrmicinae</taxon>
        <taxon>Trachymyrmex</taxon>
    </lineage>
</organism>
<name>A0A195DI80_9HYME</name>
<protein>
    <submittedName>
        <fullName evidence="1">Uncharacterized protein</fullName>
    </submittedName>
</protein>
<dbReference type="AlphaFoldDB" id="A0A195DI80"/>
<sequence>MVQCGAVLERENGVDGFRMYLAVTWEDFMIFLVALRLADFNWPRYSTTKANRKFMLLGYFVNFFRFMQLSFSFCSDWTFAQQIKGTNPCNKDGTAHECKSELMRFSVEYFMFSKCTLIYVKHEIHGLQRTFVNSVISDSNFARRPRVKLAKQRRIKGRCISGKLDSVDKFALNTPTMRIIPRQLGSYLAGNVLCLSISEQGVDECQQASPAGANTVQGFASLQLLSNRVLCRRKKRKLATEEESVLYHNKTATRTEMDSGDYEAPVSGCYNRLLT</sequence>
<evidence type="ECO:0000313" key="1">
    <source>
        <dbReference type="EMBL" id="KYN12600.1"/>
    </source>
</evidence>
<proteinExistence type="predicted"/>
<gene>
    <name evidence="1" type="ORF">ALC57_15327</name>
</gene>
<evidence type="ECO:0000313" key="2">
    <source>
        <dbReference type="Proteomes" id="UP000078492"/>
    </source>
</evidence>
<accession>A0A195DI80</accession>
<dbReference type="Proteomes" id="UP000078492">
    <property type="component" value="Unassembled WGS sequence"/>
</dbReference>
<reference evidence="1 2" key="1">
    <citation type="submission" date="2015-09" db="EMBL/GenBank/DDBJ databases">
        <title>Trachymyrmex cornetzi WGS genome.</title>
        <authorList>
            <person name="Nygaard S."/>
            <person name="Hu H."/>
            <person name="Boomsma J."/>
            <person name="Zhang G."/>
        </authorList>
    </citation>
    <scope>NUCLEOTIDE SEQUENCE [LARGE SCALE GENOMIC DNA]</scope>
    <source>
        <strain evidence="1">Tcor2-1</strain>
        <tissue evidence="1">Whole body</tissue>
    </source>
</reference>